<dbReference type="OrthoDB" id="9451460at2759"/>
<dbReference type="KEGG" id="ccan:109684580"/>
<dbReference type="CTD" id="100411876"/>
<reference evidence="2" key="1">
    <citation type="submission" date="2025-08" db="UniProtKB">
        <authorList>
            <consortium name="RefSeq"/>
        </authorList>
    </citation>
    <scope>IDENTIFICATION</scope>
    <source>
        <tissue evidence="2">Leukocyte</tissue>
    </source>
</reference>
<sequence>MGGANFKSFSACSSALSREAPSAGVVANCQLHCSPKDPRGPQDHVHGLLEGVPSKPTLCALLLALLGFVPGWARPGSCSVPEVLRHYRAVIFEDLQAAVRRVGSGAQRLGPGFRHYQFIQKNLTGAGGVPGRLGASCGAQKERSILLSIESLGRTLRGAVAGGRRGALEKAAWTVAVRTEAVMRRHCWTSHQRSRRPRTRPVRGGSRRRILVRALDTVATCWEKLFALHATATTGS</sequence>
<evidence type="ECO:0000313" key="1">
    <source>
        <dbReference type="Proteomes" id="UP001732720"/>
    </source>
</evidence>
<organism evidence="2">
    <name type="scientific">Castor canadensis</name>
    <name type="common">American beaver</name>
    <dbReference type="NCBI Taxonomy" id="51338"/>
    <lineage>
        <taxon>Eukaryota</taxon>
        <taxon>Metazoa</taxon>
        <taxon>Chordata</taxon>
        <taxon>Craniata</taxon>
        <taxon>Vertebrata</taxon>
        <taxon>Euteleostomi</taxon>
        <taxon>Mammalia</taxon>
        <taxon>Eutheria</taxon>
        <taxon>Euarchontoglires</taxon>
        <taxon>Glires</taxon>
        <taxon>Rodentia</taxon>
        <taxon>Castorimorpha</taxon>
        <taxon>Castoridae</taxon>
        <taxon>Castor</taxon>
    </lineage>
</organism>
<name>A0A8B7UBI9_CASCN</name>
<accession>A0A8B7UBI9</accession>
<dbReference type="Proteomes" id="UP001732720">
    <property type="component" value="Chromosome 5"/>
</dbReference>
<gene>
    <name evidence="2" type="primary">LOC109684580</name>
    <name evidence="2" type="synonym">C5H20orf204</name>
</gene>
<proteinExistence type="predicted"/>
<dbReference type="AlphaFoldDB" id="A0A8B7UBI9"/>
<protein>
    <submittedName>
        <fullName evidence="2">Uncharacterized protein C20orf204 homolog</fullName>
    </submittedName>
    <submittedName>
        <fullName evidence="2">Uncharacterized protein LOC109684580</fullName>
    </submittedName>
</protein>
<keyword evidence="1" id="KW-1185">Reference proteome</keyword>
<dbReference type="RefSeq" id="XP_020016609.1">
    <property type="nucleotide sequence ID" value="XM_020161020.1"/>
</dbReference>
<dbReference type="RefSeq" id="XP_020016609.1">
    <property type="nucleotide sequence ID" value="XM_020161020.2"/>
</dbReference>
<evidence type="ECO:0000313" key="2">
    <source>
        <dbReference type="RefSeq" id="XP_020016609.1"/>
    </source>
</evidence>